<comment type="cofactor">
    <cofactor evidence="1 4">
        <name>thiamine diphosphate</name>
        <dbReference type="ChEBI" id="CHEBI:58937"/>
    </cofactor>
</comment>
<dbReference type="GO" id="GO:0004739">
    <property type="term" value="F:pyruvate dehydrogenase (acetyl-transferring) activity"/>
    <property type="evidence" value="ECO:0007669"/>
    <property type="project" value="UniProtKB-UniRule"/>
</dbReference>
<dbReference type="Pfam" id="PF00676">
    <property type="entry name" value="E1_dh"/>
    <property type="match status" value="1"/>
</dbReference>
<dbReference type="GO" id="GO:0009083">
    <property type="term" value="P:branched-chain amino acid catabolic process"/>
    <property type="evidence" value="ECO:0007669"/>
    <property type="project" value="TreeGrafter"/>
</dbReference>
<dbReference type="KEGG" id="lfa:LFA_1618"/>
<dbReference type="Proteomes" id="UP000032430">
    <property type="component" value="Chromosome I"/>
</dbReference>
<dbReference type="RefSeq" id="WP_045095599.1">
    <property type="nucleotide sequence ID" value="NZ_LN614827.1"/>
</dbReference>
<dbReference type="PANTHER" id="PTHR43380:SF1">
    <property type="entry name" value="2-OXOISOVALERATE DEHYDROGENASE SUBUNIT ALPHA, MITOCHONDRIAL"/>
    <property type="match status" value="1"/>
</dbReference>
<dbReference type="Gene3D" id="3.40.50.970">
    <property type="match status" value="1"/>
</dbReference>
<keyword evidence="2 4" id="KW-0560">Oxidoreductase</keyword>
<dbReference type="InterPro" id="IPR050771">
    <property type="entry name" value="Alpha-ketoacid_DH_E1_comp"/>
</dbReference>
<evidence type="ECO:0000256" key="2">
    <source>
        <dbReference type="ARBA" id="ARBA00023002"/>
    </source>
</evidence>
<dbReference type="STRING" id="1212491.LFA_1618"/>
<evidence type="ECO:0000259" key="5">
    <source>
        <dbReference type="Pfam" id="PF00676"/>
    </source>
</evidence>
<sequence>MTTVAQFDVTYTQFLNEEGKLVNAVPAIAENHLALKELYKVMVLTRTFDKKAIALQRTGKMGTYAPINGQEAISTAIGHAMRPEDVFVPYYRDYAAQIQRGVKMSEILSYWGGDERGSQFACNSEDLPICVPIASQCLHATGVAFAFQYRNEPRVAVVCVGEGGTSEGDFYEAINVAGTWKLPVVFIVNNNQWAISVPRDKQTGTETVAQKAIAAGFSGIQVDGNDILATRQTIGEAIEKARNGKGPTLIEAITYRLCDHTTADDATRYQPSAEVDTARPKEPIARFKHYLTENKIWTAHDEEQLVIECSQKVEEAVEEYLNKKPQPVSSIFDYHYAELPEYLVEQRAIAMEEAGNA</sequence>
<dbReference type="OrthoDB" id="9766715at2"/>
<evidence type="ECO:0000256" key="1">
    <source>
        <dbReference type="ARBA" id="ARBA00001964"/>
    </source>
</evidence>
<evidence type="ECO:0000313" key="6">
    <source>
        <dbReference type="EMBL" id="CEG57027.1"/>
    </source>
</evidence>
<accession>A0A098G3H6</accession>
<dbReference type="PANTHER" id="PTHR43380">
    <property type="entry name" value="2-OXOISOVALERATE DEHYDROGENASE SUBUNIT ALPHA, MITOCHONDRIAL"/>
    <property type="match status" value="1"/>
</dbReference>
<dbReference type="InterPro" id="IPR001017">
    <property type="entry name" value="DH_E1"/>
</dbReference>
<comment type="catalytic activity">
    <reaction evidence="4">
        <text>N(6)-[(R)-lipoyl]-L-lysyl-[protein] + pyruvate + H(+) = N(6)-[(R)-S(8)-acetyldihydrolipoyl]-L-lysyl-[protein] + CO2</text>
        <dbReference type="Rhea" id="RHEA:19189"/>
        <dbReference type="Rhea" id="RHEA-COMP:10474"/>
        <dbReference type="Rhea" id="RHEA-COMP:10478"/>
        <dbReference type="ChEBI" id="CHEBI:15361"/>
        <dbReference type="ChEBI" id="CHEBI:15378"/>
        <dbReference type="ChEBI" id="CHEBI:16526"/>
        <dbReference type="ChEBI" id="CHEBI:83099"/>
        <dbReference type="ChEBI" id="CHEBI:83111"/>
        <dbReference type="EC" id="1.2.4.1"/>
    </reaction>
</comment>
<keyword evidence="3 4" id="KW-0786">Thiamine pyrophosphate</keyword>
<evidence type="ECO:0000313" key="7">
    <source>
        <dbReference type="Proteomes" id="UP000032430"/>
    </source>
</evidence>
<dbReference type="NCBIfam" id="TIGR03181">
    <property type="entry name" value="PDH_E1_alph_x"/>
    <property type="match status" value="1"/>
</dbReference>
<organism evidence="6 7">
    <name type="scientific">Legionella fallonii LLAP-10</name>
    <dbReference type="NCBI Taxonomy" id="1212491"/>
    <lineage>
        <taxon>Bacteria</taxon>
        <taxon>Pseudomonadati</taxon>
        <taxon>Pseudomonadota</taxon>
        <taxon>Gammaproteobacteria</taxon>
        <taxon>Legionellales</taxon>
        <taxon>Legionellaceae</taxon>
        <taxon>Legionella</taxon>
    </lineage>
</organism>
<protein>
    <recommendedName>
        <fullName evidence="4">Pyruvate dehydrogenase E1 component subunit alpha</fullName>
        <ecNumber evidence="4">1.2.4.1</ecNumber>
    </recommendedName>
</protein>
<evidence type="ECO:0000256" key="3">
    <source>
        <dbReference type="ARBA" id="ARBA00023052"/>
    </source>
</evidence>
<keyword evidence="4 6" id="KW-0670">Pyruvate</keyword>
<dbReference type="AlphaFoldDB" id="A0A098G3H6"/>
<dbReference type="EC" id="1.2.4.1" evidence="4"/>
<dbReference type="InterPro" id="IPR029061">
    <property type="entry name" value="THDP-binding"/>
</dbReference>
<comment type="function">
    <text evidence="4">The pyruvate dehydrogenase complex catalyzes the overall conversion of pyruvate to acetyl-CoA and CO(2). It contains multiple copies of three enzymatic components: pyruvate dehydrogenase (E1), dihydrolipoamide acetyltransferase (E2) and lipoamide dehydrogenase (E3).</text>
</comment>
<feature type="domain" description="Dehydrogenase E1 component" evidence="5">
    <location>
        <begin position="39"/>
        <end position="326"/>
    </location>
</feature>
<comment type="subunit">
    <text evidence="4">Heterodimer of an alpha and a beta chain.</text>
</comment>
<gene>
    <name evidence="6" type="primary">pdhA</name>
    <name evidence="6" type="ORF">LFA_1618</name>
</gene>
<keyword evidence="7" id="KW-1185">Reference proteome</keyword>
<proteinExistence type="predicted"/>
<name>A0A098G3H6_9GAMM</name>
<dbReference type="InterPro" id="IPR017596">
    <property type="entry name" value="PdhA/BkdA"/>
</dbReference>
<dbReference type="SUPFAM" id="SSF52518">
    <property type="entry name" value="Thiamin diphosphate-binding fold (THDP-binding)"/>
    <property type="match status" value="1"/>
</dbReference>
<dbReference type="HOGENOM" id="CLU_029393_1_0_6"/>
<reference evidence="7" key="1">
    <citation type="submission" date="2014-09" db="EMBL/GenBank/DDBJ databases">
        <authorList>
            <person name="Gomez-Valero L."/>
        </authorList>
    </citation>
    <scope>NUCLEOTIDE SEQUENCE [LARGE SCALE GENOMIC DNA]</scope>
    <source>
        <strain evidence="7">ATCC700992</strain>
    </source>
</reference>
<evidence type="ECO:0000256" key="4">
    <source>
        <dbReference type="RuleBase" id="RU366007"/>
    </source>
</evidence>
<dbReference type="EMBL" id="LN614827">
    <property type="protein sequence ID" value="CEG57027.1"/>
    <property type="molecule type" value="Genomic_DNA"/>
</dbReference>
<dbReference type="CDD" id="cd02000">
    <property type="entry name" value="TPP_E1_PDC_ADC_BCADC"/>
    <property type="match status" value="1"/>
</dbReference>